<evidence type="ECO:0000313" key="4">
    <source>
        <dbReference type="EMBL" id="CAF4008375.1"/>
    </source>
</evidence>
<dbReference type="Proteomes" id="UP000663855">
    <property type="component" value="Unassembled WGS sequence"/>
</dbReference>
<dbReference type="GO" id="GO:0005737">
    <property type="term" value="C:cytoplasm"/>
    <property type="evidence" value="ECO:0007669"/>
    <property type="project" value="TreeGrafter"/>
</dbReference>
<dbReference type="Proteomes" id="UP000663866">
    <property type="component" value="Unassembled WGS sequence"/>
</dbReference>
<sequence length="154" mass="18217">MMFDSFTRRRLLFFLLAILFVILSILFFARIVPSYSKYSTMKNNDEQLTSECYLSEPVDVLTLCQKCTPYERRSKAKACLPTGYRELILCSKSNIKTIRSCPMPIHVQRQKFWLFESVMFIFALFAIANVNFRQKTLDKQMIERIKRQIGENDE</sequence>
<dbReference type="AlphaFoldDB" id="A0A819P5I5"/>
<evidence type="ECO:0008006" key="8">
    <source>
        <dbReference type="Google" id="ProtNLM"/>
    </source>
</evidence>
<keyword evidence="7" id="KW-1185">Reference proteome</keyword>
<evidence type="ECO:0000313" key="6">
    <source>
        <dbReference type="Proteomes" id="UP000663842"/>
    </source>
</evidence>
<dbReference type="GO" id="GO:0030496">
    <property type="term" value="C:midbody"/>
    <property type="evidence" value="ECO:0007669"/>
    <property type="project" value="TreeGrafter"/>
</dbReference>
<dbReference type="OrthoDB" id="5971907at2759"/>
<dbReference type="Proteomes" id="UP000663842">
    <property type="component" value="Unassembled WGS sequence"/>
</dbReference>
<evidence type="ECO:0000313" key="7">
    <source>
        <dbReference type="Proteomes" id="UP000663866"/>
    </source>
</evidence>
<proteinExistence type="predicted"/>
<dbReference type="EMBL" id="CAJOBG010004064">
    <property type="protein sequence ID" value="CAF4093428.1"/>
    <property type="molecule type" value="Genomic_DNA"/>
</dbReference>
<dbReference type="EMBL" id="CAJNOW010018804">
    <property type="protein sequence ID" value="CAF1668431.1"/>
    <property type="molecule type" value="Genomic_DNA"/>
</dbReference>
<dbReference type="InterPro" id="IPR008657">
    <property type="entry name" value="JTB"/>
</dbReference>
<keyword evidence="1" id="KW-0812">Transmembrane</keyword>
<evidence type="ECO:0000313" key="2">
    <source>
        <dbReference type="EMBL" id="CAF0990915.1"/>
    </source>
</evidence>
<protein>
    <recommendedName>
        <fullName evidence="8">Protein JTB</fullName>
    </recommendedName>
</protein>
<dbReference type="PANTHER" id="PTHR13041">
    <property type="entry name" value="JTB PROTEIN-RELATED"/>
    <property type="match status" value="1"/>
</dbReference>
<keyword evidence="1" id="KW-1133">Transmembrane helix</keyword>
<dbReference type="PANTHER" id="PTHR13041:SF3">
    <property type="entry name" value="PROTEIN JTB"/>
    <property type="match status" value="1"/>
</dbReference>
<keyword evidence="1" id="KW-0472">Membrane</keyword>
<evidence type="ECO:0000256" key="1">
    <source>
        <dbReference type="SAM" id="Phobius"/>
    </source>
</evidence>
<dbReference type="Gene3D" id="3.30.720.220">
    <property type="match status" value="1"/>
</dbReference>
<evidence type="ECO:0000313" key="3">
    <source>
        <dbReference type="EMBL" id="CAF1668431.1"/>
    </source>
</evidence>
<dbReference type="GO" id="GO:0005813">
    <property type="term" value="C:centrosome"/>
    <property type="evidence" value="ECO:0007669"/>
    <property type="project" value="TreeGrafter"/>
</dbReference>
<dbReference type="EMBL" id="CAJOBF010002080">
    <property type="protein sequence ID" value="CAF4008375.1"/>
    <property type="molecule type" value="Genomic_DNA"/>
</dbReference>
<organism evidence="4 6">
    <name type="scientific">Rotaria magnacalcarata</name>
    <dbReference type="NCBI Taxonomy" id="392030"/>
    <lineage>
        <taxon>Eukaryota</taxon>
        <taxon>Metazoa</taxon>
        <taxon>Spiralia</taxon>
        <taxon>Gnathifera</taxon>
        <taxon>Rotifera</taxon>
        <taxon>Eurotatoria</taxon>
        <taxon>Bdelloidea</taxon>
        <taxon>Philodinida</taxon>
        <taxon>Philodinidae</taxon>
        <taxon>Rotaria</taxon>
    </lineage>
</organism>
<feature type="transmembrane region" description="Helical" evidence="1">
    <location>
        <begin position="12"/>
        <end position="32"/>
    </location>
</feature>
<evidence type="ECO:0000313" key="5">
    <source>
        <dbReference type="EMBL" id="CAF4093428.1"/>
    </source>
</evidence>
<accession>A0A819P5I5</accession>
<name>A0A819P5I5_9BILA</name>
<dbReference type="GO" id="GO:0005819">
    <property type="term" value="C:spindle"/>
    <property type="evidence" value="ECO:0007669"/>
    <property type="project" value="TreeGrafter"/>
</dbReference>
<dbReference type="EMBL" id="CAJNOV010000119">
    <property type="protein sequence ID" value="CAF0990915.1"/>
    <property type="molecule type" value="Genomic_DNA"/>
</dbReference>
<feature type="transmembrane region" description="Helical" evidence="1">
    <location>
        <begin position="112"/>
        <end position="132"/>
    </location>
</feature>
<dbReference type="Pfam" id="PF05439">
    <property type="entry name" value="JTB"/>
    <property type="match status" value="1"/>
</dbReference>
<dbReference type="GO" id="GO:0000281">
    <property type="term" value="P:mitotic cytokinesis"/>
    <property type="evidence" value="ECO:0007669"/>
    <property type="project" value="TreeGrafter"/>
</dbReference>
<dbReference type="Proteomes" id="UP000663834">
    <property type="component" value="Unassembled WGS sequence"/>
</dbReference>
<reference evidence="4" key="1">
    <citation type="submission" date="2021-02" db="EMBL/GenBank/DDBJ databases">
        <authorList>
            <person name="Nowell W R."/>
        </authorList>
    </citation>
    <scope>NUCLEOTIDE SEQUENCE</scope>
</reference>
<dbReference type="GO" id="GO:0016020">
    <property type="term" value="C:membrane"/>
    <property type="evidence" value="ECO:0007669"/>
    <property type="project" value="InterPro"/>
</dbReference>
<gene>
    <name evidence="2" type="ORF">CJN711_LOCUS1849</name>
    <name evidence="3" type="ORF">KQP761_LOCUS33698</name>
    <name evidence="5" type="ORF">OVN521_LOCUS20491</name>
    <name evidence="4" type="ORF">UXM345_LOCUS16611</name>
</gene>
<comment type="caution">
    <text evidence="4">The sequence shown here is derived from an EMBL/GenBank/DDBJ whole genome shotgun (WGS) entry which is preliminary data.</text>
</comment>